<feature type="domain" description="DUF1508" evidence="3">
    <location>
        <begin position="60"/>
        <end position="107"/>
    </location>
</feature>
<organism evidence="4 5">
    <name type="scientific">Dyella marensis</name>
    <dbReference type="NCBI Taxonomy" id="500610"/>
    <lineage>
        <taxon>Bacteria</taxon>
        <taxon>Pseudomonadati</taxon>
        <taxon>Pseudomonadota</taxon>
        <taxon>Gammaproteobacteria</taxon>
        <taxon>Lysobacterales</taxon>
        <taxon>Rhodanobacteraceae</taxon>
        <taxon>Dyella</taxon>
    </lineage>
</organism>
<feature type="region of interest" description="Disordered" evidence="2">
    <location>
        <begin position="78"/>
        <end position="109"/>
    </location>
</feature>
<dbReference type="SUPFAM" id="SSF160113">
    <property type="entry name" value="YegP-like"/>
    <property type="match status" value="2"/>
</dbReference>
<comment type="similarity">
    <text evidence="1">Belongs to the UPF0339 family. Duplicated subfamily.</text>
</comment>
<dbReference type="Pfam" id="PF07411">
    <property type="entry name" value="DUF1508"/>
    <property type="match status" value="2"/>
</dbReference>
<evidence type="ECO:0000256" key="1">
    <source>
        <dbReference type="ARBA" id="ARBA00007576"/>
    </source>
</evidence>
<keyword evidence="5" id="KW-1185">Reference proteome</keyword>
<dbReference type="AlphaFoldDB" id="A0A1I2A8H7"/>
<dbReference type="EMBL" id="FONH01000002">
    <property type="protein sequence ID" value="SFE40126.1"/>
    <property type="molecule type" value="Genomic_DNA"/>
</dbReference>
<gene>
    <name evidence="4" type="ORF">SAMN02799615_00957</name>
</gene>
<protein>
    <recommendedName>
        <fullName evidence="3">DUF1508 domain-containing protein</fullName>
    </recommendedName>
</protein>
<sequence length="109" mass="11685">MAGRYLLRRSGTQYDFVLQAANYQTLITSERYTTKQSAEAGIASVRVNSPNDARYNRLTAKDGSPYFVLKAANGEPIGTSETYSSTGARDGGIEATKTVGPTAPVVDET</sequence>
<dbReference type="RefSeq" id="WP_081805274.1">
    <property type="nucleotide sequence ID" value="NZ_FONH01000002.1"/>
</dbReference>
<dbReference type="PANTHER" id="PTHR40606">
    <property type="match status" value="1"/>
</dbReference>
<evidence type="ECO:0000313" key="5">
    <source>
        <dbReference type="Proteomes" id="UP000199477"/>
    </source>
</evidence>
<name>A0A1I2A8H7_9GAMM</name>
<dbReference type="Gene3D" id="2.30.29.80">
    <property type="match status" value="1"/>
</dbReference>
<evidence type="ECO:0000256" key="2">
    <source>
        <dbReference type="SAM" id="MobiDB-lite"/>
    </source>
</evidence>
<feature type="domain" description="DUF1508" evidence="3">
    <location>
        <begin position="12"/>
        <end position="55"/>
    </location>
</feature>
<proteinExistence type="inferred from homology"/>
<dbReference type="STRING" id="500610.SAMN02799615_00957"/>
<dbReference type="InterPro" id="IPR010879">
    <property type="entry name" value="DUF1508"/>
</dbReference>
<dbReference type="PANTHER" id="PTHR40606:SF1">
    <property type="entry name" value="UPF0339 PROTEIN YEGP"/>
    <property type="match status" value="1"/>
</dbReference>
<dbReference type="InterPro" id="IPR051141">
    <property type="entry name" value="UPF0339_domain"/>
</dbReference>
<evidence type="ECO:0000313" key="4">
    <source>
        <dbReference type="EMBL" id="SFE40126.1"/>
    </source>
</evidence>
<evidence type="ECO:0000259" key="3">
    <source>
        <dbReference type="Pfam" id="PF07411"/>
    </source>
</evidence>
<dbReference type="Proteomes" id="UP000199477">
    <property type="component" value="Unassembled WGS sequence"/>
</dbReference>
<reference evidence="5" key="1">
    <citation type="submission" date="2016-10" db="EMBL/GenBank/DDBJ databases">
        <authorList>
            <person name="Varghese N."/>
            <person name="Submissions S."/>
        </authorList>
    </citation>
    <scope>NUCLEOTIDE SEQUENCE [LARGE SCALE GENOMIC DNA]</scope>
    <source>
        <strain evidence="5">UNC178MFTsu3.1</strain>
    </source>
</reference>
<accession>A0A1I2A8H7</accession>
<dbReference type="InterPro" id="IPR036913">
    <property type="entry name" value="YegP-like_sf"/>
</dbReference>